<keyword evidence="1" id="KW-1133">Transmembrane helix</keyword>
<keyword evidence="1" id="KW-0812">Transmembrane</keyword>
<gene>
    <name evidence="2" type="ORF">DILT_LOCUS14065</name>
</gene>
<evidence type="ECO:0000313" key="2">
    <source>
        <dbReference type="EMBL" id="VDN22478.1"/>
    </source>
</evidence>
<reference evidence="2 3" key="1">
    <citation type="submission" date="2018-11" db="EMBL/GenBank/DDBJ databases">
        <authorList>
            <consortium name="Pathogen Informatics"/>
        </authorList>
    </citation>
    <scope>NUCLEOTIDE SEQUENCE [LARGE SCALE GENOMIC DNA]</scope>
</reference>
<name>A0A3P7MJ50_DIBLA</name>
<feature type="transmembrane region" description="Helical" evidence="1">
    <location>
        <begin position="12"/>
        <end position="29"/>
    </location>
</feature>
<keyword evidence="3" id="KW-1185">Reference proteome</keyword>
<organism evidence="2 3">
    <name type="scientific">Dibothriocephalus latus</name>
    <name type="common">Fish tapeworm</name>
    <name type="synonym">Diphyllobothrium latum</name>
    <dbReference type="NCBI Taxonomy" id="60516"/>
    <lineage>
        <taxon>Eukaryota</taxon>
        <taxon>Metazoa</taxon>
        <taxon>Spiralia</taxon>
        <taxon>Lophotrochozoa</taxon>
        <taxon>Platyhelminthes</taxon>
        <taxon>Cestoda</taxon>
        <taxon>Eucestoda</taxon>
        <taxon>Diphyllobothriidea</taxon>
        <taxon>Diphyllobothriidae</taxon>
        <taxon>Dibothriocephalus</taxon>
    </lineage>
</organism>
<dbReference type="EMBL" id="UYRU01072623">
    <property type="protein sequence ID" value="VDN22478.1"/>
    <property type="molecule type" value="Genomic_DNA"/>
</dbReference>
<feature type="transmembrane region" description="Helical" evidence="1">
    <location>
        <begin position="41"/>
        <end position="61"/>
    </location>
</feature>
<proteinExistence type="predicted"/>
<accession>A0A3P7MJ50</accession>
<evidence type="ECO:0000256" key="1">
    <source>
        <dbReference type="SAM" id="Phobius"/>
    </source>
</evidence>
<dbReference type="Pfam" id="PF06423">
    <property type="entry name" value="GWT1"/>
    <property type="match status" value="1"/>
</dbReference>
<dbReference type="InterPro" id="IPR009447">
    <property type="entry name" value="PIGW/GWT1"/>
</dbReference>
<sequence length="74" mass="8198">MPLITIVSGNSMLYFLVSNLMTGSLNLLIDTLELGDLRPVWLSNACQFCLLTAYVVISPLATDFLRRRVLGILP</sequence>
<dbReference type="OrthoDB" id="10309222at2759"/>
<evidence type="ECO:0000313" key="3">
    <source>
        <dbReference type="Proteomes" id="UP000281553"/>
    </source>
</evidence>
<dbReference type="Proteomes" id="UP000281553">
    <property type="component" value="Unassembled WGS sequence"/>
</dbReference>
<keyword evidence="1" id="KW-0472">Membrane</keyword>
<dbReference type="AlphaFoldDB" id="A0A3P7MJ50"/>
<protein>
    <submittedName>
        <fullName evidence="2">Uncharacterized protein</fullName>
    </submittedName>
</protein>